<name>A0AAW2XUD2_9LAMI</name>
<evidence type="ECO:0000313" key="1">
    <source>
        <dbReference type="EMBL" id="KAL0455936.1"/>
    </source>
</evidence>
<dbReference type="EMBL" id="JACGWN010000003">
    <property type="protein sequence ID" value="KAL0455936.1"/>
    <property type="molecule type" value="Genomic_DNA"/>
</dbReference>
<accession>A0AAW2XUD2</accession>
<proteinExistence type="predicted"/>
<dbReference type="AlphaFoldDB" id="A0AAW2XUD2"/>
<organism evidence="1">
    <name type="scientific">Sesamum latifolium</name>
    <dbReference type="NCBI Taxonomy" id="2727402"/>
    <lineage>
        <taxon>Eukaryota</taxon>
        <taxon>Viridiplantae</taxon>
        <taxon>Streptophyta</taxon>
        <taxon>Embryophyta</taxon>
        <taxon>Tracheophyta</taxon>
        <taxon>Spermatophyta</taxon>
        <taxon>Magnoliopsida</taxon>
        <taxon>eudicotyledons</taxon>
        <taxon>Gunneridae</taxon>
        <taxon>Pentapetalae</taxon>
        <taxon>asterids</taxon>
        <taxon>lamiids</taxon>
        <taxon>Lamiales</taxon>
        <taxon>Pedaliaceae</taxon>
        <taxon>Sesamum</taxon>
    </lineage>
</organism>
<reference evidence="1" key="2">
    <citation type="journal article" date="2024" name="Plant">
        <title>Genomic evolution and insights into agronomic trait innovations of Sesamum species.</title>
        <authorList>
            <person name="Miao H."/>
            <person name="Wang L."/>
            <person name="Qu L."/>
            <person name="Liu H."/>
            <person name="Sun Y."/>
            <person name="Le M."/>
            <person name="Wang Q."/>
            <person name="Wei S."/>
            <person name="Zheng Y."/>
            <person name="Lin W."/>
            <person name="Duan Y."/>
            <person name="Cao H."/>
            <person name="Xiong S."/>
            <person name="Wang X."/>
            <person name="Wei L."/>
            <person name="Li C."/>
            <person name="Ma Q."/>
            <person name="Ju M."/>
            <person name="Zhao R."/>
            <person name="Li G."/>
            <person name="Mu C."/>
            <person name="Tian Q."/>
            <person name="Mei H."/>
            <person name="Zhang T."/>
            <person name="Gao T."/>
            <person name="Zhang H."/>
        </authorList>
    </citation>
    <scope>NUCLEOTIDE SEQUENCE</scope>
    <source>
        <strain evidence="1">KEN1</strain>
    </source>
</reference>
<gene>
    <name evidence="1" type="ORF">Slati_0932800</name>
</gene>
<reference evidence="1" key="1">
    <citation type="submission" date="2020-06" db="EMBL/GenBank/DDBJ databases">
        <authorList>
            <person name="Li T."/>
            <person name="Hu X."/>
            <person name="Zhang T."/>
            <person name="Song X."/>
            <person name="Zhang H."/>
            <person name="Dai N."/>
            <person name="Sheng W."/>
            <person name="Hou X."/>
            <person name="Wei L."/>
        </authorList>
    </citation>
    <scope>NUCLEOTIDE SEQUENCE</scope>
    <source>
        <strain evidence="1">KEN1</strain>
        <tissue evidence="1">Leaf</tissue>
    </source>
</reference>
<comment type="caution">
    <text evidence="1">The sequence shown here is derived from an EMBL/GenBank/DDBJ whole genome shotgun (WGS) entry which is preliminary data.</text>
</comment>
<protein>
    <submittedName>
        <fullName evidence="1">Uncharacterized protein</fullName>
    </submittedName>
</protein>
<sequence>MLLWQAVSEWTWPWLLANRSLKVDPRSLSISLRHEPCLEGRNLPVSSKLTFVDPFTPYGLTPLGGSTRVQTCFPIESISNFMASSHLSESMFDIASPYVFGSLSN</sequence>